<feature type="compositionally biased region" description="Low complexity" evidence="1">
    <location>
        <begin position="235"/>
        <end position="252"/>
    </location>
</feature>
<accession>A0ABS4T5L7</accession>
<organism evidence="3 4">
    <name type="scientific">Kibdelosporangium banguiense</name>
    <dbReference type="NCBI Taxonomy" id="1365924"/>
    <lineage>
        <taxon>Bacteria</taxon>
        <taxon>Bacillati</taxon>
        <taxon>Actinomycetota</taxon>
        <taxon>Actinomycetes</taxon>
        <taxon>Pseudonocardiales</taxon>
        <taxon>Pseudonocardiaceae</taxon>
        <taxon>Kibdelosporangium</taxon>
    </lineage>
</organism>
<protein>
    <submittedName>
        <fullName evidence="3">Uncharacterized protein</fullName>
    </submittedName>
</protein>
<evidence type="ECO:0000313" key="4">
    <source>
        <dbReference type="Proteomes" id="UP001519332"/>
    </source>
</evidence>
<keyword evidence="2" id="KW-0472">Membrane</keyword>
<proteinExistence type="predicted"/>
<feature type="transmembrane region" description="Helical" evidence="2">
    <location>
        <begin position="84"/>
        <end position="106"/>
    </location>
</feature>
<evidence type="ECO:0000256" key="1">
    <source>
        <dbReference type="SAM" id="MobiDB-lite"/>
    </source>
</evidence>
<dbReference type="RefSeq" id="WP_209633344.1">
    <property type="nucleotide sequence ID" value="NZ_JAGINW010000001.1"/>
</dbReference>
<evidence type="ECO:0000256" key="2">
    <source>
        <dbReference type="SAM" id="Phobius"/>
    </source>
</evidence>
<reference evidence="3 4" key="1">
    <citation type="submission" date="2021-03" db="EMBL/GenBank/DDBJ databases">
        <title>Sequencing the genomes of 1000 actinobacteria strains.</title>
        <authorList>
            <person name="Klenk H.-P."/>
        </authorList>
    </citation>
    <scope>NUCLEOTIDE SEQUENCE [LARGE SCALE GENOMIC DNA]</scope>
    <source>
        <strain evidence="3 4">DSM 46670</strain>
    </source>
</reference>
<feature type="region of interest" description="Disordered" evidence="1">
    <location>
        <begin position="107"/>
        <end position="180"/>
    </location>
</feature>
<gene>
    <name evidence="3" type="ORF">JOF56_000147</name>
</gene>
<dbReference type="Proteomes" id="UP001519332">
    <property type="component" value="Unassembled WGS sequence"/>
</dbReference>
<dbReference type="EMBL" id="JAGINW010000001">
    <property type="protein sequence ID" value="MBP2319762.1"/>
    <property type="molecule type" value="Genomic_DNA"/>
</dbReference>
<evidence type="ECO:0000313" key="3">
    <source>
        <dbReference type="EMBL" id="MBP2319762.1"/>
    </source>
</evidence>
<sequence length="260" mass="26479">MSAHRFRRVNRRTAEQMLDGAPDRVRTDGSDALNGLLAAASAPARLGELAGEEAAVAAFRAARLADAGQPRRQSMLKVALAKMLTVKIAATVVATLAVGGVAVAAVTGSLPNQDPTPAPPVPPSTWTDTVPGNSSGGVPGGAPNATGKNDKDKNTQPDKPNGDQNPAPSPSFDGLCNALTAGNKADHGKALENPAFTELIKQAGGKDKVLAFCVDLNDKQRGKSGNAPGNGGANPGNNGNGPDKNPKEPNGNQPAERPNR</sequence>
<keyword evidence="2" id="KW-0812">Transmembrane</keyword>
<feature type="compositionally biased region" description="Pro residues" evidence="1">
    <location>
        <begin position="114"/>
        <end position="123"/>
    </location>
</feature>
<feature type="region of interest" description="Disordered" evidence="1">
    <location>
        <begin position="219"/>
        <end position="260"/>
    </location>
</feature>
<comment type="caution">
    <text evidence="3">The sequence shown here is derived from an EMBL/GenBank/DDBJ whole genome shotgun (WGS) entry which is preliminary data.</text>
</comment>
<name>A0ABS4T5L7_9PSEU</name>
<keyword evidence="4" id="KW-1185">Reference proteome</keyword>
<keyword evidence="2" id="KW-1133">Transmembrane helix</keyword>